<dbReference type="GO" id="GO:0005452">
    <property type="term" value="F:solute:inorganic anion antiporter activity"/>
    <property type="evidence" value="ECO:0007669"/>
    <property type="project" value="InterPro"/>
</dbReference>
<evidence type="ECO:0000259" key="13">
    <source>
        <dbReference type="Pfam" id="PF00955"/>
    </source>
</evidence>
<dbReference type="SUPFAM" id="SSF55804">
    <property type="entry name" value="Phoshotransferase/anion transport protein"/>
    <property type="match status" value="1"/>
</dbReference>
<evidence type="ECO:0000256" key="5">
    <source>
        <dbReference type="ARBA" id="ARBA00022681"/>
    </source>
</evidence>
<dbReference type="PANTHER" id="PTHR11453">
    <property type="entry name" value="ANION EXCHANGE PROTEIN"/>
    <property type="match status" value="1"/>
</dbReference>
<feature type="transmembrane region" description="Helical" evidence="11">
    <location>
        <begin position="998"/>
        <end position="1017"/>
    </location>
</feature>
<dbReference type="GO" id="GO:0005886">
    <property type="term" value="C:plasma membrane"/>
    <property type="evidence" value="ECO:0007669"/>
    <property type="project" value="UniProtKB-SubCell"/>
</dbReference>
<keyword evidence="5" id="KW-0039">Anion exchange</keyword>
<evidence type="ECO:0000256" key="7">
    <source>
        <dbReference type="ARBA" id="ARBA00022989"/>
    </source>
</evidence>
<dbReference type="GO" id="GO:0008509">
    <property type="term" value="F:monoatomic anion transmembrane transporter activity"/>
    <property type="evidence" value="ECO:0007669"/>
    <property type="project" value="InterPro"/>
</dbReference>
<dbReference type="PANTHER" id="PTHR11453:SF47">
    <property type="entry name" value="ANION EXCHANGE PROTEIN"/>
    <property type="match status" value="1"/>
</dbReference>
<dbReference type="FunFam" id="3.40.930.10:FF:000020">
    <property type="entry name" value="Anion exchange protein"/>
    <property type="match status" value="1"/>
</dbReference>
<evidence type="ECO:0000256" key="1">
    <source>
        <dbReference type="ARBA" id="ARBA00004651"/>
    </source>
</evidence>
<protein>
    <recommendedName>
        <fullName evidence="11">Anion exchange protein</fullName>
    </recommendedName>
</protein>
<dbReference type="CDD" id="cd22265">
    <property type="entry name" value="UDM1_RNF168"/>
    <property type="match status" value="1"/>
</dbReference>
<evidence type="ECO:0000313" key="15">
    <source>
        <dbReference type="EMBL" id="KAG8182793.1"/>
    </source>
</evidence>
<evidence type="ECO:0000256" key="4">
    <source>
        <dbReference type="ARBA" id="ARBA00022475"/>
    </source>
</evidence>
<evidence type="ECO:0000256" key="11">
    <source>
        <dbReference type="RuleBase" id="RU362035"/>
    </source>
</evidence>
<keyword evidence="3 11" id="KW-0813">Transport</keyword>
<dbReference type="InterPro" id="IPR013769">
    <property type="entry name" value="Band3_cytoplasmic_dom"/>
</dbReference>
<feature type="transmembrane region" description="Helical" evidence="11">
    <location>
        <begin position="1156"/>
        <end position="1175"/>
    </location>
</feature>
<evidence type="ECO:0000256" key="12">
    <source>
        <dbReference type="SAM" id="MobiDB-lite"/>
    </source>
</evidence>
<dbReference type="NCBIfam" id="TIGR00834">
    <property type="entry name" value="ae"/>
    <property type="match status" value="1"/>
</dbReference>
<dbReference type="Gene3D" id="3.40.930.10">
    <property type="entry name" value="Mannitol-specific EII, Chain A"/>
    <property type="match status" value="1"/>
</dbReference>
<feature type="transmembrane region" description="Helical" evidence="11">
    <location>
        <begin position="788"/>
        <end position="814"/>
    </location>
</feature>
<feature type="region of interest" description="Disordered" evidence="12">
    <location>
        <begin position="213"/>
        <end position="295"/>
    </location>
</feature>
<gene>
    <name evidence="15" type="ORF">JTE90_009106</name>
</gene>
<sequence length="1275" mass="143914">MKQVDNSNSMDRRKSIEDKVRKKETEEEEQRRLSEEQAKAELEERSWEDQHLDEEMEEIFHPASDQFCLADLTSGEIKGSPHFTENDYEMHRRESFQCHQPLRKLYHKHRKNKKRHAAAKEDRHRAMARVLEESSPRDEPSEEEPMLSPLSPIEGAAKTDSTAKDVLVSVPQQSNDDAVQFFIGSTSSLETGGDAKSKQAGPLKSVLRSLLPTVSLSPSGDSTGLDSTLHSSLTDSELTKTQEESSPSVPVDLKHKVKFMLGKESREDMRRDSQESPKTNKHKSHRRHSAGRKHHGFNIDVKNYTTVFEPEEAETLQSVDIDDMASHRFEDPKGMRRHKIKKPSIASFFKKKDEQDSSFIKKTFDHSPHELFVELHELKEYELDSLEWRQTARWIKYEEDVELGPDKWGKPHVPPLSFHSLLKLRQCLDSGGVLLDLEENDLVGISKRIVECMVNTDQIKTEQKDTVLRALMLRHRHVNEKMHPNMRRNSSGYGNLNMLSHDKNSRSPLFLKSGKQKSETEIVTSQNHDETSLPQETVILMPDNNNTSPSIDFTPVAKRKSISYDKSIEQGIHRRVPENAEGAAVLVGKLDGLDNPATVFIRLAEGKQMAYFLEIPIAVRFLFVLLGPAHSTLDYHEVGRAIGALMSNADFHNSAYKAYNRKDLLHAINNFLDTSTVVPPGKWERQSLLPIDEIRRKSLVPPRRVKGEPIIKEEPSYDPLKRTGRVFGGFIQDIKNRYPRYLSDITDGFTFQCVASVIFIYFAAISGAVAFGGLLMDKTGKQIGVSETLIGTCISGIIFALFSGQPLIIIGTTAPLVLVDETIYKLRNNFESDFLVMRCWVGIWTAVIAISVVAAEGSVLVKFFSRFVQEIFATIIALLFIIDALTKLYSIFVENPLLPTYCDGTNLTSYNSTNATMSELPIPHPNTALLSTILMIGTFYIAFFLRHFRNSKFLGRSARRALGDFGVPIALVLMKLSVPEGFSPSIDRTWIVTPFPVSVMDVAIAFVGGVLVFILVFMETQICELIISKKKLKKGSGFHIDLFMIGCLAMISGFIGGPWQCAATVRSISHTSSLIVWSKTHAPGETPHIVEVKEQRLTSFLVSVLSLILWSKTHAPGETPHIVEVKEQRLTSFLVSVLVGVSIFLSPLLRQVPLAALFGVFLYMGISSLSGIHLYERFLLIFMPTKHHPDFNFVRKVRTSKMHLYTLIQVFCIGVLWVIKMFATIAFPFGLLSMILVHSQIKRLFTKEEVQALDEEGEGEKEDDEEPDFYEQIVA</sequence>
<feature type="compositionally biased region" description="Acidic residues" evidence="12">
    <location>
        <begin position="1253"/>
        <end position="1269"/>
    </location>
</feature>
<feature type="domain" description="Bicarbonate transporter-like transmembrane" evidence="13">
    <location>
        <begin position="1105"/>
        <end position="1256"/>
    </location>
</feature>
<dbReference type="EMBL" id="JAFNEN010000447">
    <property type="protein sequence ID" value="KAG8182793.1"/>
    <property type="molecule type" value="Genomic_DNA"/>
</dbReference>
<evidence type="ECO:0000256" key="8">
    <source>
        <dbReference type="ARBA" id="ARBA00023065"/>
    </source>
</evidence>
<name>A0AAV6UGB6_9ARAC</name>
<feature type="region of interest" description="Disordered" evidence="12">
    <location>
        <begin position="107"/>
        <end position="171"/>
    </location>
</feature>
<evidence type="ECO:0000256" key="6">
    <source>
        <dbReference type="ARBA" id="ARBA00022692"/>
    </source>
</evidence>
<keyword evidence="6 11" id="KW-0812">Transmembrane</keyword>
<feature type="transmembrane region" description="Helical" evidence="11">
    <location>
        <begin position="749"/>
        <end position="776"/>
    </location>
</feature>
<feature type="transmembrane region" description="Helical" evidence="11">
    <location>
        <begin position="1204"/>
        <end position="1237"/>
    </location>
</feature>
<dbReference type="PRINTS" id="PR00165">
    <property type="entry name" value="ANIONEXCHNGR"/>
</dbReference>
<feature type="compositionally biased region" description="Basic residues" evidence="12">
    <location>
        <begin position="107"/>
        <end position="117"/>
    </location>
</feature>
<dbReference type="AlphaFoldDB" id="A0AAV6UGB6"/>
<comment type="subcellular location">
    <subcellularLocation>
        <location evidence="1">Cell membrane</location>
        <topology evidence="1">Multi-pass membrane protein</topology>
    </subcellularLocation>
    <subcellularLocation>
        <location evidence="11">Membrane</location>
        <topology evidence="11">Multi-pass membrane protein</topology>
    </subcellularLocation>
</comment>
<feature type="transmembrane region" description="Helical" evidence="11">
    <location>
        <begin position="928"/>
        <end position="948"/>
    </location>
</feature>
<keyword evidence="9 11" id="KW-0472">Membrane</keyword>
<feature type="transmembrane region" description="Helical" evidence="11">
    <location>
        <begin position="867"/>
        <end position="889"/>
    </location>
</feature>
<evidence type="ECO:0000313" key="16">
    <source>
        <dbReference type="Proteomes" id="UP000827092"/>
    </source>
</evidence>
<reference evidence="15 16" key="1">
    <citation type="journal article" date="2022" name="Nat. Ecol. Evol.">
        <title>A masculinizing supergene underlies an exaggerated male reproductive morph in a spider.</title>
        <authorList>
            <person name="Hendrickx F."/>
            <person name="De Corte Z."/>
            <person name="Sonet G."/>
            <person name="Van Belleghem S.M."/>
            <person name="Kostlbacher S."/>
            <person name="Vangestel C."/>
        </authorList>
    </citation>
    <scope>NUCLEOTIDE SEQUENCE [LARGE SCALE GENOMIC DNA]</scope>
    <source>
        <strain evidence="15">W744_W776</strain>
    </source>
</reference>
<dbReference type="GO" id="GO:0015701">
    <property type="term" value="P:bicarbonate transport"/>
    <property type="evidence" value="ECO:0007669"/>
    <property type="project" value="TreeGrafter"/>
</dbReference>
<dbReference type="Proteomes" id="UP000827092">
    <property type="component" value="Unassembled WGS sequence"/>
</dbReference>
<feature type="compositionally biased region" description="Basic residues" evidence="12">
    <location>
        <begin position="279"/>
        <end position="295"/>
    </location>
</feature>
<feature type="region of interest" description="Disordered" evidence="12">
    <location>
        <begin position="1253"/>
        <end position="1275"/>
    </location>
</feature>
<feature type="compositionally biased region" description="Basic and acidic residues" evidence="12">
    <location>
        <begin position="118"/>
        <end position="139"/>
    </location>
</feature>
<comment type="caution">
    <text evidence="15">The sequence shown here is derived from an EMBL/GenBank/DDBJ whole genome shotgun (WGS) entry which is preliminary data.</text>
</comment>
<evidence type="ECO:0000256" key="2">
    <source>
        <dbReference type="ARBA" id="ARBA00010993"/>
    </source>
</evidence>
<dbReference type="PRINTS" id="PR01231">
    <property type="entry name" value="HCO3TRNSPORT"/>
</dbReference>
<dbReference type="InterPro" id="IPR001717">
    <property type="entry name" value="Anion_exchange"/>
</dbReference>
<dbReference type="GO" id="GO:0051453">
    <property type="term" value="P:regulation of intracellular pH"/>
    <property type="evidence" value="ECO:0007669"/>
    <property type="project" value="TreeGrafter"/>
</dbReference>
<feature type="region of interest" description="Disordered" evidence="12">
    <location>
        <begin position="1"/>
        <end position="59"/>
    </location>
</feature>
<feature type="transmembrane region" description="Helical" evidence="11">
    <location>
        <begin position="834"/>
        <end position="855"/>
    </location>
</feature>
<feature type="compositionally biased region" description="Basic and acidic residues" evidence="12">
    <location>
        <begin position="261"/>
        <end position="275"/>
    </location>
</feature>
<keyword evidence="16" id="KW-1185">Reference proteome</keyword>
<dbReference type="InterPro" id="IPR003020">
    <property type="entry name" value="HCO3_transpt_euk"/>
</dbReference>
<organism evidence="15 16">
    <name type="scientific">Oedothorax gibbosus</name>
    <dbReference type="NCBI Taxonomy" id="931172"/>
    <lineage>
        <taxon>Eukaryota</taxon>
        <taxon>Metazoa</taxon>
        <taxon>Ecdysozoa</taxon>
        <taxon>Arthropoda</taxon>
        <taxon>Chelicerata</taxon>
        <taxon>Arachnida</taxon>
        <taxon>Araneae</taxon>
        <taxon>Araneomorphae</taxon>
        <taxon>Entelegynae</taxon>
        <taxon>Araneoidea</taxon>
        <taxon>Linyphiidae</taxon>
        <taxon>Erigoninae</taxon>
        <taxon>Oedothorax</taxon>
    </lineage>
</organism>
<feature type="transmembrane region" description="Helical" evidence="11">
    <location>
        <begin position="1038"/>
        <end position="1059"/>
    </location>
</feature>
<evidence type="ECO:0000256" key="10">
    <source>
        <dbReference type="ARBA" id="ARBA00049347"/>
    </source>
</evidence>
<feature type="compositionally biased region" description="Low complexity" evidence="12">
    <location>
        <begin position="221"/>
        <end position="236"/>
    </location>
</feature>
<dbReference type="FunFam" id="1.10.287.570:FF:000001">
    <property type="entry name" value="Anion exchange protein"/>
    <property type="match status" value="1"/>
</dbReference>
<proteinExistence type="inferred from homology"/>
<feature type="domain" description="Bicarbonate transporter-like transmembrane" evidence="13">
    <location>
        <begin position="725"/>
        <end position="912"/>
    </location>
</feature>
<dbReference type="Pfam" id="PF00955">
    <property type="entry name" value="HCO3_cotransp"/>
    <property type="match status" value="2"/>
</dbReference>
<evidence type="ECO:0000256" key="3">
    <source>
        <dbReference type="ARBA" id="ARBA00022448"/>
    </source>
</evidence>
<feature type="transmembrane region" description="Helical" evidence="11">
    <location>
        <begin position="1130"/>
        <end position="1149"/>
    </location>
</feature>
<keyword evidence="8 11" id="KW-0406">Ion transport</keyword>
<dbReference type="InterPro" id="IPR016152">
    <property type="entry name" value="PTrfase/Anion_transptr"/>
</dbReference>
<dbReference type="Pfam" id="PF07565">
    <property type="entry name" value="Band_3_cyto"/>
    <property type="match status" value="1"/>
</dbReference>
<evidence type="ECO:0000256" key="9">
    <source>
        <dbReference type="ARBA" id="ARBA00023136"/>
    </source>
</evidence>
<keyword evidence="4" id="KW-1003">Cell membrane</keyword>
<accession>A0AAV6UGB6</accession>
<dbReference type="InterPro" id="IPR011531">
    <property type="entry name" value="HCO3_transpt-like_TM_dom"/>
</dbReference>
<feature type="domain" description="Band 3 cytoplasmic" evidence="14">
    <location>
        <begin position="369"/>
        <end position="684"/>
    </location>
</feature>
<comment type="catalytic activity">
    <reaction evidence="10">
        <text>hydrogencarbonate(in) + chloride(out) = hydrogencarbonate(out) + chloride(in)</text>
        <dbReference type="Rhea" id="RHEA:72363"/>
        <dbReference type="ChEBI" id="CHEBI:17544"/>
        <dbReference type="ChEBI" id="CHEBI:17996"/>
    </reaction>
</comment>
<evidence type="ECO:0000259" key="14">
    <source>
        <dbReference type="Pfam" id="PF07565"/>
    </source>
</evidence>
<dbReference type="Gene3D" id="1.10.287.570">
    <property type="entry name" value="Helical hairpin bin"/>
    <property type="match status" value="1"/>
</dbReference>
<feature type="compositionally biased region" description="Basic and acidic residues" evidence="12">
    <location>
        <begin position="10"/>
        <end position="50"/>
    </location>
</feature>
<comment type="similarity">
    <text evidence="2 11">Belongs to the anion exchanger (TC 2.A.31) family.</text>
</comment>
<keyword evidence="7 11" id="KW-1133">Transmembrane helix</keyword>